<evidence type="ECO:0000313" key="2">
    <source>
        <dbReference type="Proteomes" id="UP000683246"/>
    </source>
</evidence>
<proteinExistence type="predicted"/>
<gene>
    <name evidence="1" type="ORF">HZI73_24160</name>
</gene>
<organism evidence="1 2">
    <name type="scientific">Vallitalea pronyensis</name>
    <dbReference type="NCBI Taxonomy" id="1348613"/>
    <lineage>
        <taxon>Bacteria</taxon>
        <taxon>Bacillati</taxon>
        <taxon>Bacillota</taxon>
        <taxon>Clostridia</taxon>
        <taxon>Lachnospirales</taxon>
        <taxon>Vallitaleaceae</taxon>
        <taxon>Vallitalea</taxon>
    </lineage>
</organism>
<dbReference type="SUPFAM" id="SSF158430">
    <property type="entry name" value="Bacillus cereus metalloprotein-like"/>
    <property type="match status" value="1"/>
</dbReference>
<accession>A0A8J8MNW9</accession>
<keyword evidence="2" id="KW-1185">Reference proteome</keyword>
<dbReference type="Gene3D" id="1.20.1260.120">
    <property type="entry name" value="Protein of unknown function DUF2935"/>
    <property type="match status" value="2"/>
</dbReference>
<dbReference type="AlphaFoldDB" id="A0A8J8MNW9"/>
<dbReference type="RefSeq" id="WP_212695899.1">
    <property type="nucleotide sequence ID" value="NZ_CP058649.1"/>
</dbReference>
<reference evidence="1" key="1">
    <citation type="submission" date="2020-07" db="EMBL/GenBank/DDBJ databases">
        <title>Vallitalea pronyensis genome.</title>
        <authorList>
            <person name="Postec A."/>
        </authorList>
    </citation>
    <scope>NUCLEOTIDE SEQUENCE</scope>
    <source>
        <strain evidence="1">FatNI3</strain>
    </source>
</reference>
<dbReference type="EMBL" id="CP058649">
    <property type="protein sequence ID" value="QUI25200.1"/>
    <property type="molecule type" value="Genomic_DNA"/>
</dbReference>
<dbReference type="KEGG" id="vpy:HZI73_24160"/>
<dbReference type="Proteomes" id="UP000683246">
    <property type="component" value="Chromosome"/>
</dbReference>
<name>A0A8J8MNW9_9FIRM</name>
<sequence length="292" mass="34865">MDMFDCGIYSFVNTMTMDTMKYWAKNSYQHIDVLLYSAMPYDAALSESYNKEMKRLHDAFQAIHEELNPANRERIIYHMVKRFLTLNDHFVTLLERLKFEGFNGYPILYQLTYHILYEQMYVSEIFKPLLNTRYVQPQDVLIHADFRRGGLGTNPLQCIYGQLYFWSIIGAEHPSIIMNISPAEMRQLPEETIDELDNMTHLFNRINYKLTQIYPKLNKENLRMVIKEFDTLNKEFLKILEKLSKNNRYLPQAVRKRLPDIFFGILEHIIKEHEYAEDLCDRILKGIYGHNH</sequence>
<evidence type="ECO:0000313" key="1">
    <source>
        <dbReference type="EMBL" id="QUI25200.1"/>
    </source>
</evidence>
<protein>
    <submittedName>
        <fullName evidence="1">Uncharacterized protein</fullName>
    </submittedName>
</protein>